<gene>
    <name evidence="2" type="ORF">M0R45_036521</name>
</gene>
<dbReference type="AlphaFoldDB" id="A0AAW1W1S1"/>
<dbReference type="EMBL" id="JBEDUW010000007">
    <property type="protein sequence ID" value="KAK9912670.1"/>
    <property type="molecule type" value="Genomic_DNA"/>
</dbReference>
<organism evidence="2 3">
    <name type="scientific">Rubus argutus</name>
    <name type="common">Southern blackberry</name>
    <dbReference type="NCBI Taxonomy" id="59490"/>
    <lineage>
        <taxon>Eukaryota</taxon>
        <taxon>Viridiplantae</taxon>
        <taxon>Streptophyta</taxon>
        <taxon>Embryophyta</taxon>
        <taxon>Tracheophyta</taxon>
        <taxon>Spermatophyta</taxon>
        <taxon>Magnoliopsida</taxon>
        <taxon>eudicotyledons</taxon>
        <taxon>Gunneridae</taxon>
        <taxon>Pentapetalae</taxon>
        <taxon>rosids</taxon>
        <taxon>fabids</taxon>
        <taxon>Rosales</taxon>
        <taxon>Rosaceae</taxon>
        <taxon>Rosoideae</taxon>
        <taxon>Rosoideae incertae sedis</taxon>
        <taxon>Rubus</taxon>
    </lineage>
</organism>
<protein>
    <submittedName>
        <fullName evidence="2">Uncharacterized protein</fullName>
    </submittedName>
</protein>
<dbReference type="Proteomes" id="UP001457282">
    <property type="component" value="Unassembled WGS sequence"/>
</dbReference>
<evidence type="ECO:0000313" key="3">
    <source>
        <dbReference type="Proteomes" id="UP001457282"/>
    </source>
</evidence>
<comment type="caution">
    <text evidence="2">The sequence shown here is derived from an EMBL/GenBank/DDBJ whole genome shotgun (WGS) entry which is preliminary data.</text>
</comment>
<keyword evidence="3" id="KW-1185">Reference proteome</keyword>
<name>A0AAW1W1S1_RUBAR</name>
<keyword evidence="1" id="KW-1133">Transmembrane helix</keyword>
<evidence type="ECO:0000256" key="1">
    <source>
        <dbReference type="SAM" id="Phobius"/>
    </source>
</evidence>
<keyword evidence="1" id="KW-0812">Transmembrane</keyword>
<reference evidence="2 3" key="1">
    <citation type="journal article" date="2023" name="G3 (Bethesda)">
        <title>A chromosome-length genome assembly and annotation of blackberry (Rubus argutus, cv. 'Hillquist').</title>
        <authorList>
            <person name="Bruna T."/>
            <person name="Aryal R."/>
            <person name="Dudchenko O."/>
            <person name="Sargent D.J."/>
            <person name="Mead D."/>
            <person name="Buti M."/>
            <person name="Cavallini A."/>
            <person name="Hytonen T."/>
            <person name="Andres J."/>
            <person name="Pham M."/>
            <person name="Weisz D."/>
            <person name="Mascagni F."/>
            <person name="Usai G."/>
            <person name="Natali L."/>
            <person name="Bassil N."/>
            <person name="Fernandez G.E."/>
            <person name="Lomsadze A."/>
            <person name="Armour M."/>
            <person name="Olukolu B."/>
            <person name="Poorten T."/>
            <person name="Britton C."/>
            <person name="Davik J."/>
            <person name="Ashrafi H."/>
            <person name="Aiden E.L."/>
            <person name="Borodovsky M."/>
            <person name="Worthington M."/>
        </authorList>
    </citation>
    <scope>NUCLEOTIDE SEQUENCE [LARGE SCALE GENOMIC DNA]</scope>
    <source>
        <strain evidence="2">PI 553951</strain>
    </source>
</reference>
<accession>A0AAW1W1S1</accession>
<proteinExistence type="predicted"/>
<keyword evidence="1" id="KW-0472">Membrane</keyword>
<sequence length="231" mass="25296">MSSPEPVAPGPVPGYEPGGNSELTDDWSVAFMVMVLIIVVTGIILAIIFSYLNKSGSSIPISAQKTSHDNTDNAPSKVDVNLRRHHPFTVAYDDQMLEGHKEITPPPCPFEHLQSPQRNFTQISGTDEDTSTSAFGTFASDPRPVYNAAHEIEHAPEARPLMSNVVQMLEGHKEKLLHLLAPLNICNPHNEISINEWTDEDTSTSASGTITSNRLSFDSVSHEIELVVSNR</sequence>
<evidence type="ECO:0000313" key="2">
    <source>
        <dbReference type="EMBL" id="KAK9912670.1"/>
    </source>
</evidence>
<feature type="transmembrane region" description="Helical" evidence="1">
    <location>
        <begin position="27"/>
        <end position="52"/>
    </location>
</feature>